<evidence type="ECO:0000256" key="1">
    <source>
        <dbReference type="SAM" id="Phobius"/>
    </source>
</evidence>
<proteinExistence type="predicted"/>
<organism evidence="2 3">
    <name type="scientific">Hymenobacter profundi</name>
    <dbReference type="NCBI Taxonomy" id="1982110"/>
    <lineage>
        <taxon>Bacteria</taxon>
        <taxon>Pseudomonadati</taxon>
        <taxon>Bacteroidota</taxon>
        <taxon>Cytophagia</taxon>
        <taxon>Cytophagales</taxon>
        <taxon>Hymenobacteraceae</taxon>
        <taxon>Hymenobacter</taxon>
    </lineage>
</organism>
<evidence type="ECO:0008006" key="4">
    <source>
        <dbReference type="Google" id="ProtNLM"/>
    </source>
</evidence>
<sequence>MTSLLTWLRSTKTGQIALFTLGLLLTVSGYWFFQAIALVVYFFTSGSGQGHRNEGLLVGAGFSALHVGLLSWLAWRRVLYPTWWVWVINVTVAISLFTGYVFLPWYGADPDSSYQRYSFVREDHHYEITLEHPGHWFNLADITNVKNGSTTSLLMGDYWVRHDTIFFREWVGPRQGFLYHDTLVGFKSSAQPIPLTRERAITTWTLWQQFSSYSSKVL</sequence>
<accession>A0ABS6X0R7</accession>
<name>A0ABS6X0R7_9BACT</name>
<keyword evidence="3" id="KW-1185">Reference proteome</keyword>
<keyword evidence="1" id="KW-1133">Transmembrane helix</keyword>
<feature type="transmembrane region" description="Helical" evidence="1">
    <location>
        <begin position="81"/>
        <end position="106"/>
    </location>
</feature>
<keyword evidence="1" id="KW-0812">Transmembrane</keyword>
<evidence type="ECO:0000313" key="3">
    <source>
        <dbReference type="Proteomes" id="UP000826188"/>
    </source>
</evidence>
<feature type="transmembrane region" description="Helical" evidence="1">
    <location>
        <begin position="16"/>
        <end position="43"/>
    </location>
</feature>
<protein>
    <recommendedName>
        <fullName evidence="4">DUF4105 domain-containing protein</fullName>
    </recommendedName>
</protein>
<evidence type="ECO:0000313" key="2">
    <source>
        <dbReference type="EMBL" id="MBW3129429.1"/>
    </source>
</evidence>
<dbReference type="EMBL" id="JAHWGL010000051">
    <property type="protein sequence ID" value="MBW3129429.1"/>
    <property type="molecule type" value="Genomic_DNA"/>
</dbReference>
<reference evidence="2 3" key="1">
    <citation type="submission" date="2021-07" db="EMBL/GenBank/DDBJ databases">
        <title>Hymenobacter profundi sp. nov., isolated from deep-sea water.</title>
        <authorList>
            <person name="Kim M.K."/>
        </authorList>
    </citation>
    <scope>NUCLEOTIDE SEQUENCE [LARGE SCALE GENOMIC DNA]</scope>
    <source>
        <strain evidence="2 3">M2</strain>
    </source>
</reference>
<gene>
    <name evidence="2" type="ORF">KYK14_12770</name>
</gene>
<comment type="caution">
    <text evidence="2">The sequence shown here is derived from an EMBL/GenBank/DDBJ whole genome shotgun (WGS) entry which is preliminary data.</text>
</comment>
<feature type="transmembrane region" description="Helical" evidence="1">
    <location>
        <begin position="55"/>
        <end position="75"/>
    </location>
</feature>
<keyword evidence="1" id="KW-0472">Membrane</keyword>
<dbReference type="Proteomes" id="UP000826188">
    <property type="component" value="Unassembled WGS sequence"/>
</dbReference>